<organism evidence="1">
    <name type="scientific">Rhizophora mucronata</name>
    <name type="common">Asiatic mangrove</name>
    <dbReference type="NCBI Taxonomy" id="61149"/>
    <lineage>
        <taxon>Eukaryota</taxon>
        <taxon>Viridiplantae</taxon>
        <taxon>Streptophyta</taxon>
        <taxon>Embryophyta</taxon>
        <taxon>Tracheophyta</taxon>
        <taxon>Spermatophyta</taxon>
        <taxon>Magnoliopsida</taxon>
        <taxon>eudicotyledons</taxon>
        <taxon>Gunneridae</taxon>
        <taxon>Pentapetalae</taxon>
        <taxon>rosids</taxon>
        <taxon>fabids</taxon>
        <taxon>Malpighiales</taxon>
        <taxon>Rhizophoraceae</taxon>
        <taxon>Rhizophora</taxon>
    </lineage>
</organism>
<evidence type="ECO:0000313" key="1">
    <source>
        <dbReference type="EMBL" id="MBX63480.1"/>
    </source>
</evidence>
<dbReference type="EMBL" id="GGEC01082996">
    <property type="protein sequence ID" value="MBX63480.1"/>
    <property type="molecule type" value="Transcribed_RNA"/>
</dbReference>
<accession>A0A2P2Q930</accession>
<sequence>MADSRKFMQQNVPSFCQDYQFHLQSTSQTLMTKVQTRPSQEFALHLNIIPFFL</sequence>
<name>A0A2P2Q930_RHIMU</name>
<reference evidence="1" key="1">
    <citation type="submission" date="2018-02" db="EMBL/GenBank/DDBJ databases">
        <title>Rhizophora mucronata_Transcriptome.</title>
        <authorList>
            <person name="Meera S.P."/>
            <person name="Sreeshan A."/>
            <person name="Augustine A."/>
        </authorList>
    </citation>
    <scope>NUCLEOTIDE SEQUENCE</scope>
    <source>
        <tissue evidence="1">Leaf</tissue>
    </source>
</reference>
<proteinExistence type="predicted"/>
<dbReference type="AlphaFoldDB" id="A0A2P2Q930"/>
<protein>
    <submittedName>
        <fullName evidence="1">Uncharacterized protein</fullName>
    </submittedName>
</protein>